<evidence type="ECO:0000256" key="1">
    <source>
        <dbReference type="SAM" id="Phobius"/>
    </source>
</evidence>
<reference evidence="2 3" key="1">
    <citation type="submission" date="2019-01" db="EMBL/GenBank/DDBJ databases">
        <title>Draft genome sequences of three monokaryotic isolates of the white-rot basidiomycete fungus Dichomitus squalens.</title>
        <authorList>
            <consortium name="DOE Joint Genome Institute"/>
            <person name="Lopez S.C."/>
            <person name="Andreopoulos B."/>
            <person name="Pangilinan J."/>
            <person name="Lipzen A."/>
            <person name="Riley R."/>
            <person name="Ahrendt S."/>
            <person name="Ng V."/>
            <person name="Barry K."/>
            <person name="Daum C."/>
            <person name="Grigoriev I.V."/>
            <person name="Hilden K.S."/>
            <person name="Makela M.R."/>
            <person name="de Vries R.P."/>
        </authorList>
    </citation>
    <scope>NUCLEOTIDE SEQUENCE [LARGE SCALE GENOMIC DNA]</scope>
    <source>
        <strain evidence="2 3">CBS 464.89</strain>
    </source>
</reference>
<keyword evidence="1" id="KW-0472">Membrane</keyword>
<keyword evidence="1" id="KW-0812">Transmembrane</keyword>
<gene>
    <name evidence="2" type="ORF">BD310DRAFT_633937</name>
</gene>
<sequence>EPVAVALGRCIVVIAVVVVIIKEGSLAAGVLLEVFFGSTGFHRRTGMGS</sequence>
<protein>
    <submittedName>
        <fullName evidence="2">Uncharacterized protein</fullName>
    </submittedName>
</protein>
<keyword evidence="1" id="KW-1133">Transmembrane helix</keyword>
<dbReference type="AlphaFoldDB" id="A0A4Q9PPE0"/>
<keyword evidence="3" id="KW-1185">Reference proteome</keyword>
<dbReference type="Proteomes" id="UP000292082">
    <property type="component" value="Unassembled WGS sequence"/>
</dbReference>
<evidence type="ECO:0000313" key="3">
    <source>
        <dbReference type="Proteomes" id="UP000292082"/>
    </source>
</evidence>
<name>A0A4Q9PPE0_9APHY</name>
<dbReference type="EMBL" id="ML145155">
    <property type="protein sequence ID" value="TBU56187.1"/>
    <property type="molecule type" value="Genomic_DNA"/>
</dbReference>
<organism evidence="2 3">
    <name type="scientific">Dichomitus squalens</name>
    <dbReference type="NCBI Taxonomy" id="114155"/>
    <lineage>
        <taxon>Eukaryota</taxon>
        <taxon>Fungi</taxon>
        <taxon>Dikarya</taxon>
        <taxon>Basidiomycota</taxon>
        <taxon>Agaricomycotina</taxon>
        <taxon>Agaricomycetes</taxon>
        <taxon>Polyporales</taxon>
        <taxon>Polyporaceae</taxon>
        <taxon>Dichomitus</taxon>
    </lineage>
</organism>
<accession>A0A4Q9PPE0</accession>
<evidence type="ECO:0000313" key="2">
    <source>
        <dbReference type="EMBL" id="TBU56187.1"/>
    </source>
</evidence>
<proteinExistence type="predicted"/>
<feature type="transmembrane region" description="Helical" evidence="1">
    <location>
        <begin position="6"/>
        <end position="36"/>
    </location>
</feature>
<feature type="non-terminal residue" evidence="2">
    <location>
        <position position="1"/>
    </location>
</feature>